<evidence type="ECO:0000313" key="2">
    <source>
        <dbReference type="Proteomes" id="UP000229385"/>
    </source>
</evidence>
<dbReference type="AlphaFoldDB" id="A0A2M7XBQ8"/>
<protein>
    <submittedName>
        <fullName evidence="1">Uncharacterized protein</fullName>
    </submittedName>
</protein>
<comment type="caution">
    <text evidence="1">The sequence shown here is derived from an EMBL/GenBank/DDBJ whole genome shotgun (WGS) entry which is preliminary data.</text>
</comment>
<proteinExistence type="predicted"/>
<sequence length="255" mass="30381">MYLNVVKEVHVSTHNIARTLVEGGHRGDWNFNCRESTRAERRNWNKACRRLAQDQDSWDETNIEERWSAGARHYEYSSNHYCSYTRRFLESRVGQPWDKIFSELCWTFDRRNFVNWVLIDRRMLDDVGEDSKRLSQWASRNPSPGEMYIDEDGILRKMPRRQNSRWRMCTREEEREIDRQAGDWLDGRKVGQVGNILFWFVEASMPHNHCCVIEPAYRQDLPLTGKDLDVFENLPLWKRRKLLKDAPVLSQANAA</sequence>
<name>A0A2M7XBQ8_9BACT</name>
<dbReference type="EMBL" id="PFWU01000043">
    <property type="protein sequence ID" value="PJA45328.1"/>
    <property type="molecule type" value="Genomic_DNA"/>
</dbReference>
<dbReference type="Proteomes" id="UP000229385">
    <property type="component" value="Unassembled WGS sequence"/>
</dbReference>
<evidence type="ECO:0000313" key="1">
    <source>
        <dbReference type="EMBL" id="PJA45328.1"/>
    </source>
</evidence>
<accession>A0A2M7XBQ8</accession>
<reference evidence="2" key="1">
    <citation type="submission" date="2017-09" db="EMBL/GenBank/DDBJ databases">
        <title>Depth-based differentiation of microbial function through sediment-hosted aquifers and enrichment of novel symbionts in the deep terrestrial subsurface.</title>
        <authorList>
            <person name="Probst A.J."/>
            <person name="Ladd B."/>
            <person name="Jarett J.K."/>
            <person name="Geller-Mcgrath D.E."/>
            <person name="Sieber C.M.K."/>
            <person name="Emerson J.B."/>
            <person name="Anantharaman K."/>
            <person name="Thomas B.C."/>
            <person name="Malmstrom R."/>
            <person name="Stieglmeier M."/>
            <person name="Klingl A."/>
            <person name="Woyke T."/>
            <person name="Ryan C.M."/>
            <person name="Banfield J.F."/>
        </authorList>
    </citation>
    <scope>NUCLEOTIDE SEQUENCE [LARGE SCALE GENOMIC DNA]</scope>
</reference>
<organism evidence="1 2">
    <name type="scientific">Candidatus Uhrbacteria bacterium CG_4_9_14_3_um_filter_50_9</name>
    <dbReference type="NCBI Taxonomy" id="1975035"/>
    <lineage>
        <taxon>Bacteria</taxon>
        <taxon>Candidatus Uhriibacteriota</taxon>
    </lineage>
</organism>
<gene>
    <name evidence="1" type="ORF">CO174_03685</name>
</gene>